<feature type="chain" id="PRO_5007750737" evidence="8">
    <location>
        <begin position="29"/>
        <end position="149"/>
    </location>
</feature>
<dbReference type="PANTHER" id="PTHR11437:SF24">
    <property type="entry name" value="RIBONUCLEASE PANCREATIC"/>
    <property type="match status" value="1"/>
</dbReference>
<keyword evidence="3" id="KW-0964">Secreted</keyword>
<protein>
    <submittedName>
        <fullName evidence="10">RNase1 beta3</fullName>
    </submittedName>
</protein>
<evidence type="ECO:0000313" key="10">
    <source>
        <dbReference type="EMBL" id="AGF41081.1"/>
    </source>
</evidence>
<feature type="signal peptide" evidence="8">
    <location>
        <begin position="1"/>
        <end position="28"/>
    </location>
</feature>
<evidence type="ECO:0000256" key="8">
    <source>
        <dbReference type="RuleBase" id="RU000651"/>
    </source>
</evidence>
<dbReference type="EMBL" id="JX624201">
    <property type="protein sequence ID" value="AGF41081.1"/>
    <property type="molecule type" value="Genomic_DNA"/>
</dbReference>
<reference evidence="10" key="1">
    <citation type="journal article" date="2013" name="Gene">
        <title>Multiple bursts of pancreatic ribonuclease gene duplication in insect-eating bats.</title>
        <authorList>
            <person name="Xu H."/>
            <person name="Liu Y."/>
            <person name="Meng F."/>
            <person name="He B."/>
            <person name="Han N."/>
            <person name="Li G."/>
            <person name="Rossiter S.J."/>
            <person name="Zhang S."/>
        </authorList>
    </citation>
    <scope>NUCLEOTIDE SEQUENCE</scope>
</reference>
<comment type="similarity">
    <text evidence="2 8">Belongs to the pancreatic ribonuclease family.</text>
</comment>
<dbReference type="CDD" id="cd06265">
    <property type="entry name" value="RNase_A_canonical"/>
    <property type="match status" value="1"/>
</dbReference>
<dbReference type="GO" id="GO:0050830">
    <property type="term" value="P:defense response to Gram-positive bacterium"/>
    <property type="evidence" value="ECO:0007669"/>
    <property type="project" value="TreeGrafter"/>
</dbReference>
<organism evidence="10">
    <name type="scientific">Tadarida brasiliensis</name>
    <name type="common">Brazilian free-tailed bat</name>
    <dbReference type="NCBI Taxonomy" id="9438"/>
    <lineage>
        <taxon>Eukaryota</taxon>
        <taxon>Metazoa</taxon>
        <taxon>Chordata</taxon>
        <taxon>Craniata</taxon>
        <taxon>Vertebrata</taxon>
        <taxon>Euteleostomi</taxon>
        <taxon>Mammalia</taxon>
        <taxon>Eutheria</taxon>
        <taxon>Laurasiatheria</taxon>
        <taxon>Chiroptera</taxon>
        <taxon>Yangochiroptera</taxon>
        <taxon>Molossidae</taxon>
        <taxon>Tadarida</taxon>
    </lineage>
</organism>
<dbReference type="Pfam" id="PF00074">
    <property type="entry name" value="RnaseA"/>
    <property type="match status" value="1"/>
</dbReference>
<proteinExistence type="inferred from homology"/>
<evidence type="ECO:0000259" key="9">
    <source>
        <dbReference type="SMART" id="SM00092"/>
    </source>
</evidence>
<accession>M1LVQ1</accession>
<dbReference type="Gene3D" id="3.10.130.10">
    <property type="entry name" value="Ribonuclease A-like domain"/>
    <property type="match status" value="1"/>
</dbReference>
<dbReference type="AlphaFoldDB" id="M1LVQ1"/>
<dbReference type="PROSITE" id="PS00127">
    <property type="entry name" value="RNASE_PANCREATIC"/>
    <property type="match status" value="1"/>
</dbReference>
<evidence type="ECO:0000256" key="6">
    <source>
        <dbReference type="ARBA" id="ARBA00022801"/>
    </source>
</evidence>
<keyword evidence="4 8" id="KW-0540">Nuclease</keyword>
<sequence>MAQEKSLILFSVLALVLLVLGLVQPSLGQESGARKFKQQHMDSNSRHLPNSNYCNKMMKKRKMTVDACKPVNTFVHESLTDVKAICNQRNIRCKNGQNNCHKSRSSMRVTDCRLTNGSRHPNCKYRTSPAKRQIIVACDKNRVPVHLDA</sequence>
<dbReference type="GO" id="GO:0016787">
    <property type="term" value="F:hydrolase activity"/>
    <property type="evidence" value="ECO:0007669"/>
    <property type="project" value="UniProtKB-KW"/>
</dbReference>
<dbReference type="InterPro" id="IPR001427">
    <property type="entry name" value="RNaseA"/>
</dbReference>
<comment type="subcellular location">
    <subcellularLocation>
        <location evidence="1">Secreted</location>
    </subcellularLocation>
</comment>
<evidence type="ECO:0000256" key="5">
    <source>
        <dbReference type="ARBA" id="ARBA00022759"/>
    </source>
</evidence>
<keyword evidence="7" id="KW-1015">Disulfide bond</keyword>
<keyword evidence="8" id="KW-0732">Signal</keyword>
<feature type="domain" description="Ribonuclease A-domain" evidence="9">
    <location>
        <begin position="29"/>
        <end position="149"/>
    </location>
</feature>
<dbReference type="PANTHER" id="PTHR11437">
    <property type="entry name" value="RIBONUCLEASE"/>
    <property type="match status" value="1"/>
</dbReference>
<dbReference type="GO" id="GO:0004519">
    <property type="term" value="F:endonuclease activity"/>
    <property type="evidence" value="ECO:0007669"/>
    <property type="project" value="UniProtKB-KW"/>
</dbReference>
<name>M1LVQ1_TADBR</name>
<dbReference type="SMART" id="SM00092">
    <property type="entry name" value="RNAse_Pc"/>
    <property type="match status" value="1"/>
</dbReference>
<dbReference type="InterPro" id="IPR023412">
    <property type="entry name" value="RNaseA_domain"/>
</dbReference>
<dbReference type="PRINTS" id="PR00794">
    <property type="entry name" value="RIBONUCLEASE"/>
</dbReference>
<evidence type="ECO:0000256" key="2">
    <source>
        <dbReference type="ARBA" id="ARBA00005600"/>
    </source>
</evidence>
<evidence type="ECO:0000256" key="1">
    <source>
        <dbReference type="ARBA" id="ARBA00004613"/>
    </source>
</evidence>
<dbReference type="InterPro" id="IPR023411">
    <property type="entry name" value="RNaseA_AS"/>
</dbReference>
<dbReference type="SUPFAM" id="SSF54076">
    <property type="entry name" value="RNase A-like"/>
    <property type="match status" value="1"/>
</dbReference>
<dbReference type="GO" id="GO:0004540">
    <property type="term" value="F:RNA nuclease activity"/>
    <property type="evidence" value="ECO:0007669"/>
    <property type="project" value="TreeGrafter"/>
</dbReference>
<keyword evidence="5 8" id="KW-0255">Endonuclease</keyword>
<dbReference type="GO" id="GO:0005576">
    <property type="term" value="C:extracellular region"/>
    <property type="evidence" value="ECO:0007669"/>
    <property type="project" value="UniProtKB-SubCell"/>
</dbReference>
<evidence type="ECO:0000256" key="4">
    <source>
        <dbReference type="ARBA" id="ARBA00022722"/>
    </source>
</evidence>
<dbReference type="InterPro" id="IPR036816">
    <property type="entry name" value="RNaseA-like_dom_sf"/>
</dbReference>
<dbReference type="GO" id="GO:0003676">
    <property type="term" value="F:nucleic acid binding"/>
    <property type="evidence" value="ECO:0007669"/>
    <property type="project" value="InterPro"/>
</dbReference>
<dbReference type="FunFam" id="3.10.130.10:FF:000001">
    <property type="entry name" value="Ribonuclease pancreatic"/>
    <property type="match status" value="1"/>
</dbReference>
<keyword evidence="6 8" id="KW-0378">Hydrolase</keyword>
<evidence type="ECO:0000256" key="7">
    <source>
        <dbReference type="ARBA" id="ARBA00023157"/>
    </source>
</evidence>
<evidence type="ECO:0000256" key="3">
    <source>
        <dbReference type="ARBA" id="ARBA00022525"/>
    </source>
</evidence>